<evidence type="ECO:0000313" key="1">
    <source>
        <dbReference type="EMBL" id="KAK7913208.1"/>
    </source>
</evidence>
<dbReference type="Proteomes" id="UP001460270">
    <property type="component" value="Unassembled WGS sequence"/>
</dbReference>
<protein>
    <submittedName>
        <fullName evidence="1">Uncharacterized protein</fullName>
    </submittedName>
</protein>
<dbReference type="EMBL" id="JBBPFD010000009">
    <property type="protein sequence ID" value="KAK7913208.1"/>
    <property type="molecule type" value="Genomic_DNA"/>
</dbReference>
<accession>A0AAW0P1M0</accession>
<organism evidence="1 2">
    <name type="scientific">Mugilogobius chulae</name>
    <name type="common">yellowstripe goby</name>
    <dbReference type="NCBI Taxonomy" id="88201"/>
    <lineage>
        <taxon>Eukaryota</taxon>
        <taxon>Metazoa</taxon>
        <taxon>Chordata</taxon>
        <taxon>Craniata</taxon>
        <taxon>Vertebrata</taxon>
        <taxon>Euteleostomi</taxon>
        <taxon>Actinopterygii</taxon>
        <taxon>Neopterygii</taxon>
        <taxon>Teleostei</taxon>
        <taxon>Neoteleostei</taxon>
        <taxon>Acanthomorphata</taxon>
        <taxon>Gobiaria</taxon>
        <taxon>Gobiiformes</taxon>
        <taxon>Gobioidei</taxon>
        <taxon>Gobiidae</taxon>
        <taxon>Gobionellinae</taxon>
        <taxon>Mugilogobius</taxon>
    </lineage>
</organism>
<proteinExistence type="predicted"/>
<keyword evidence="2" id="KW-1185">Reference proteome</keyword>
<name>A0AAW0P1M0_9GOBI</name>
<evidence type="ECO:0000313" key="2">
    <source>
        <dbReference type="Proteomes" id="UP001460270"/>
    </source>
</evidence>
<reference evidence="2" key="1">
    <citation type="submission" date="2024-04" db="EMBL/GenBank/DDBJ databases">
        <title>Salinicola lusitanus LLJ914,a marine bacterium isolated from the Okinawa Trough.</title>
        <authorList>
            <person name="Li J."/>
        </authorList>
    </citation>
    <scope>NUCLEOTIDE SEQUENCE [LARGE SCALE GENOMIC DNA]</scope>
</reference>
<dbReference type="AlphaFoldDB" id="A0AAW0P1M0"/>
<gene>
    <name evidence="1" type="ORF">WMY93_013419</name>
</gene>
<sequence length="100" mass="11483">MREPVPPPPPPPFPHVHYYNKGDPIKRASHRFTHAHTHAHLTSGRLLFLLLLHQRAKNGFYRSAPGHTAALSPVCLENIRPHKLHSFSPRRQLKRITLTL</sequence>
<comment type="caution">
    <text evidence="1">The sequence shown here is derived from an EMBL/GenBank/DDBJ whole genome shotgun (WGS) entry which is preliminary data.</text>
</comment>